<protein>
    <submittedName>
        <fullName evidence="1">Helix-turn-helix domain-containing protein</fullName>
    </submittedName>
</protein>
<dbReference type="Proteomes" id="UP001055868">
    <property type="component" value="Chromosome"/>
</dbReference>
<sequence>MPSNQLISAALRLFRPEPPMRAADAAEMLGVTVGRIRQYADSGELDRADVGGRDLFVTAASVRRRLARTRNRDRRTTSTLALSEIPQAPSSLPTAYDRLATGFPNPSGTLREDPVHLRAWIDEDNYAVVLVASATDTYYSGLLDSSATETAAAIFTLIPQLEPSRTVLLALERDPFQGTDAYVLMESVLTVKTGPTSPRVFENPIRNIVHLDSLAERIGHRPTLFHRSAYTPENVEAYTRTGRPVTVPWDPDEHLTREANLHALEAYDGPAARLIRDLLLDGSRLMSNRPTSISSTGELDGLTYPWAPQGSVLRRQHASAATLDEIQSRFADEPDGLRFTPSQAEEAYQLLAQTANDAEQFGRSPDPLIERLAASALPGVVPRTDIDMEDFGQLLRHLEDRYPLHPIVERTFDALAADDVMTEYVDAFTPHEGASDLGPHEREHLSHATRYWNDPDKLIGRDAFGRPAVLSSQPGRRRLLVLEDTQDAPKIRASDEIVSGALGDNINDVPLFVRRAGNLIGIVPVSPHGRTGHHLGYAGGAPADAAADLGRALQGSGFPAEEADSPTLEQVTTDASLRAAGRLQIPVKSLLANSSS</sequence>
<dbReference type="EMBL" id="CP097218">
    <property type="protein sequence ID" value="UQN30621.1"/>
    <property type="molecule type" value="Genomic_DNA"/>
</dbReference>
<organism evidence="1 2">
    <name type="scientific">Brachybacterium kimchii</name>
    <dbReference type="NCBI Taxonomy" id="2942909"/>
    <lineage>
        <taxon>Bacteria</taxon>
        <taxon>Bacillati</taxon>
        <taxon>Actinomycetota</taxon>
        <taxon>Actinomycetes</taxon>
        <taxon>Micrococcales</taxon>
        <taxon>Dermabacteraceae</taxon>
        <taxon>Brachybacterium</taxon>
    </lineage>
</organism>
<proteinExistence type="predicted"/>
<reference evidence="1" key="1">
    <citation type="submission" date="2022-05" db="EMBL/GenBank/DDBJ databases">
        <title>Genomic analysis of Brachybacterium sp. CBA3104.</title>
        <authorList>
            <person name="Roh S.W."/>
            <person name="Kim Y.B."/>
            <person name="Kim Y."/>
        </authorList>
    </citation>
    <scope>NUCLEOTIDE SEQUENCE</scope>
    <source>
        <strain evidence="1">CBA3104</strain>
    </source>
</reference>
<dbReference type="RefSeq" id="WP_249479961.1">
    <property type="nucleotide sequence ID" value="NZ_CP097218.1"/>
</dbReference>
<name>A0ABY4N7T9_9MICO</name>
<evidence type="ECO:0000313" key="1">
    <source>
        <dbReference type="EMBL" id="UQN30621.1"/>
    </source>
</evidence>
<evidence type="ECO:0000313" key="2">
    <source>
        <dbReference type="Proteomes" id="UP001055868"/>
    </source>
</evidence>
<accession>A0ABY4N7T9</accession>
<keyword evidence="2" id="KW-1185">Reference proteome</keyword>
<gene>
    <name evidence="1" type="ORF">M4486_04770</name>
</gene>